<evidence type="ECO:0000256" key="6">
    <source>
        <dbReference type="ARBA" id="ARBA00022490"/>
    </source>
</evidence>
<dbReference type="NCBIfam" id="TIGR00179">
    <property type="entry name" value="murB"/>
    <property type="match status" value="1"/>
</dbReference>
<comment type="cofactor">
    <cofactor evidence="1">
        <name>FAD</name>
        <dbReference type="ChEBI" id="CHEBI:57692"/>
    </cofactor>
</comment>
<accession>A0A5J4S2H3</accession>
<dbReference type="PROSITE" id="PS51387">
    <property type="entry name" value="FAD_PCMH"/>
    <property type="match status" value="1"/>
</dbReference>
<evidence type="ECO:0000256" key="9">
    <source>
        <dbReference type="ARBA" id="ARBA00022827"/>
    </source>
</evidence>
<dbReference type="SUPFAM" id="SSF56194">
    <property type="entry name" value="Uridine diphospho-N-Acetylenolpyruvylglucosamine reductase, MurB, C-terminal domain"/>
    <property type="match status" value="1"/>
</dbReference>
<gene>
    <name evidence="18" type="ORF">EZS27_012160</name>
</gene>
<dbReference type="PANTHER" id="PTHR21071:SF4">
    <property type="entry name" value="UDP-N-ACETYLENOLPYRUVOYLGLUCOSAMINE REDUCTASE"/>
    <property type="match status" value="1"/>
</dbReference>
<keyword evidence="8" id="KW-0285">Flavoprotein</keyword>
<dbReference type="GO" id="GO:0005829">
    <property type="term" value="C:cytosol"/>
    <property type="evidence" value="ECO:0007669"/>
    <property type="project" value="TreeGrafter"/>
</dbReference>
<keyword evidence="11" id="KW-0133">Cell shape</keyword>
<reference evidence="18" key="1">
    <citation type="submission" date="2019-03" db="EMBL/GenBank/DDBJ databases">
        <title>Single cell metagenomics reveals metabolic interactions within the superorganism composed of flagellate Streblomastix strix and complex community of Bacteroidetes bacteria on its surface.</title>
        <authorList>
            <person name="Treitli S.C."/>
            <person name="Kolisko M."/>
            <person name="Husnik F."/>
            <person name="Keeling P."/>
            <person name="Hampl V."/>
        </authorList>
    </citation>
    <scope>NUCLEOTIDE SEQUENCE</scope>
    <source>
        <strain evidence="18">STM</strain>
    </source>
</reference>
<dbReference type="Pfam" id="PF01565">
    <property type="entry name" value="FAD_binding_4"/>
    <property type="match status" value="1"/>
</dbReference>
<proteinExistence type="inferred from homology"/>
<sequence>MIQEHDNYSLLLHNTFGIDAKAARFIEYDTSGELRELILNNRIGNSYLHIGQGSNLLFVKDFEGTILHSRIQSMELTDETQDTVTVKVGSGMVWDDFVARCISNKWYGVENLSHIPGETGACAVQNIGAYGTEAKNYIYAVNTINSLTGEERIFSAKECKYTYRYSIFKEPDMKDRLITHVFFKLNKTPHYILDYGTVCEEVAKYSEISLITIRKAIIDIRKNKLPDPQIMGNAGSFFMNPVIPYAMFETLQKEYPQMPHYKADDGKIKIPAAWLIDQCGWKGKTLGTVAVHDKQPLVLVNRGGASGNDVLILSGAIQTSVKEKFNIEIHPEVSIIE</sequence>
<comment type="function">
    <text evidence="2">Cell wall formation.</text>
</comment>
<organism evidence="18">
    <name type="scientific">termite gut metagenome</name>
    <dbReference type="NCBI Taxonomy" id="433724"/>
    <lineage>
        <taxon>unclassified sequences</taxon>
        <taxon>metagenomes</taxon>
        <taxon>organismal metagenomes</taxon>
    </lineage>
</organism>
<name>A0A5J4S2H3_9ZZZZ</name>
<evidence type="ECO:0000256" key="11">
    <source>
        <dbReference type="ARBA" id="ARBA00022960"/>
    </source>
</evidence>
<keyword evidence="14" id="KW-0131">Cell cycle</keyword>
<dbReference type="Gene3D" id="3.30.43.10">
    <property type="entry name" value="Uridine Diphospho-n-acetylenolpyruvylglucosamine Reductase, domain 2"/>
    <property type="match status" value="1"/>
</dbReference>
<evidence type="ECO:0000256" key="4">
    <source>
        <dbReference type="ARBA" id="ARBA00004752"/>
    </source>
</evidence>
<evidence type="ECO:0000256" key="2">
    <source>
        <dbReference type="ARBA" id="ARBA00003921"/>
    </source>
</evidence>
<evidence type="ECO:0000256" key="3">
    <source>
        <dbReference type="ARBA" id="ARBA00004496"/>
    </source>
</evidence>
<dbReference type="GO" id="GO:0008360">
    <property type="term" value="P:regulation of cell shape"/>
    <property type="evidence" value="ECO:0007669"/>
    <property type="project" value="UniProtKB-KW"/>
</dbReference>
<dbReference type="Pfam" id="PF02873">
    <property type="entry name" value="MurB_C"/>
    <property type="match status" value="1"/>
</dbReference>
<dbReference type="InterPro" id="IPR011601">
    <property type="entry name" value="MurB_C"/>
</dbReference>
<dbReference type="InterPro" id="IPR036635">
    <property type="entry name" value="MurB_C_sf"/>
</dbReference>
<dbReference type="EMBL" id="SNRY01000496">
    <property type="protein sequence ID" value="KAA6339948.1"/>
    <property type="molecule type" value="Genomic_DNA"/>
</dbReference>
<evidence type="ECO:0000259" key="17">
    <source>
        <dbReference type="PROSITE" id="PS51387"/>
    </source>
</evidence>
<dbReference type="SUPFAM" id="SSF56176">
    <property type="entry name" value="FAD-binding/transporter-associated domain-like"/>
    <property type="match status" value="1"/>
</dbReference>
<comment type="caution">
    <text evidence="18">The sequence shown here is derived from an EMBL/GenBank/DDBJ whole genome shotgun (WGS) entry which is preliminary data.</text>
</comment>
<comment type="pathway">
    <text evidence="4">Cell wall biogenesis; peptidoglycan biosynthesis.</text>
</comment>
<evidence type="ECO:0000256" key="12">
    <source>
        <dbReference type="ARBA" id="ARBA00022984"/>
    </source>
</evidence>
<dbReference type="HAMAP" id="MF_00037">
    <property type="entry name" value="MurB"/>
    <property type="match status" value="1"/>
</dbReference>
<evidence type="ECO:0000256" key="7">
    <source>
        <dbReference type="ARBA" id="ARBA00022618"/>
    </source>
</evidence>
<keyword evidence="12" id="KW-0573">Peptidoglycan synthesis</keyword>
<evidence type="ECO:0000256" key="14">
    <source>
        <dbReference type="ARBA" id="ARBA00023306"/>
    </source>
</evidence>
<evidence type="ECO:0000256" key="1">
    <source>
        <dbReference type="ARBA" id="ARBA00001974"/>
    </source>
</evidence>
<evidence type="ECO:0000256" key="16">
    <source>
        <dbReference type="ARBA" id="ARBA00048914"/>
    </source>
</evidence>
<dbReference type="InterPro" id="IPR036318">
    <property type="entry name" value="FAD-bd_PCMH-like_sf"/>
</dbReference>
<dbReference type="GO" id="GO:0051301">
    <property type="term" value="P:cell division"/>
    <property type="evidence" value="ECO:0007669"/>
    <property type="project" value="UniProtKB-KW"/>
</dbReference>
<feature type="domain" description="FAD-binding PCMH-type" evidence="17">
    <location>
        <begin position="18"/>
        <end position="188"/>
    </location>
</feature>
<dbReference type="GO" id="GO:0009252">
    <property type="term" value="P:peptidoglycan biosynthetic process"/>
    <property type="evidence" value="ECO:0007669"/>
    <property type="project" value="UniProtKB-UniPathway"/>
</dbReference>
<dbReference type="InterPro" id="IPR003170">
    <property type="entry name" value="MurB"/>
</dbReference>
<dbReference type="PANTHER" id="PTHR21071">
    <property type="entry name" value="UDP-N-ACETYLENOLPYRUVOYLGLUCOSAMINE REDUCTASE"/>
    <property type="match status" value="1"/>
</dbReference>
<keyword evidence="13 18" id="KW-0560">Oxidoreductase</keyword>
<dbReference type="NCBIfam" id="NF000755">
    <property type="entry name" value="PRK00046.1"/>
    <property type="match status" value="1"/>
</dbReference>
<dbReference type="GO" id="GO:0008762">
    <property type="term" value="F:UDP-N-acetylmuramate dehydrogenase activity"/>
    <property type="evidence" value="ECO:0007669"/>
    <property type="project" value="UniProtKB-EC"/>
</dbReference>
<evidence type="ECO:0000256" key="13">
    <source>
        <dbReference type="ARBA" id="ARBA00023002"/>
    </source>
</evidence>
<dbReference type="Gene3D" id="3.90.78.10">
    <property type="entry name" value="UDP-N-acetylenolpyruvoylglucosamine reductase, C-terminal domain"/>
    <property type="match status" value="1"/>
</dbReference>
<evidence type="ECO:0000256" key="8">
    <source>
        <dbReference type="ARBA" id="ARBA00022630"/>
    </source>
</evidence>
<keyword evidence="15" id="KW-0961">Cell wall biogenesis/degradation</keyword>
<comment type="catalytic activity">
    <reaction evidence="16">
        <text>UDP-N-acetyl-alpha-D-muramate + NADP(+) = UDP-N-acetyl-3-O-(1-carboxyvinyl)-alpha-D-glucosamine + NADPH + H(+)</text>
        <dbReference type="Rhea" id="RHEA:12248"/>
        <dbReference type="ChEBI" id="CHEBI:15378"/>
        <dbReference type="ChEBI" id="CHEBI:57783"/>
        <dbReference type="ChEBI" id="CHEBI:58349"/>
        <dbReference type="ChEBI" id="CHEBI:68483"/>
        <dbReference type="ChEBI" id="CHEBI:70757"/>
        <dbReference type="EC" id="1.3.1.98"/>
    </reaction>
</comment>
<dbReference type="InterPro" id="IPR016169">
    <property type="entry name" value="FAD-bd_PCMH_sub2"/>
</dbReference>
<keyword evidence="10" id="KW-0521">NADP</keyword>
<dbReference type="InterPro" id="IPR016167">
    <property type="entry name" value="FAD-bd_PCMH_sub1"/>
</dbReference>
<evidence type="ECO:0000256" key="10">
    <source>
        <dbReference type="ARBA" id="ARBA00022857"/>
    </source>
</evidence>
<dbReference type="InterPro" id="IPR006094">
    <property type="entry name" value="Oxid_FAD_bind_N"/>
</dbReference>
<evidence type="ECO:0000313" key="18">
    <source>
        <dbReference type="EMBL" id="KAA6339948.1"/>
    </source>
</evidence>
<dbReference type="InterPro" id="IPR016166">
    <property type="entry name" value="FAD-bd_PCMH"/>
</dbReference>
<dbReference type="EC" id="1.3.1.98" evidence="5"/>
<evidence type="ECO:0000256" key="5">
    <source>
        <dbReference type="ARBA" id="ARBA00012518"/>
    </source>
</evidence>
<comment type="subcellular location">
    <subcellularLocation>
        <location evidence="3">Cytoplasm</location>
    </subcellularLocation>
</comment>
<protein>
    <recommendedName>
        <fullName evidence="5">UDP-N-acetylmuramate dehydrogenase</fullName>
        <ecNumber evidence="5">1.3.1.98</ecNumber>
    </recommendedName>
</protein>
<keyword evidence="7" id="KW-0132">Cell division</keyword>
<dbReference type="GO" id="GO:0071949">
    <property type="term" value="F:FAD binding"/>
    <property type="evidence" value="ECO:0007669"/>
    <property type="project" value="InterPro"/>
</dbReference>
<keyword evidence="6" id="KW-0963">Cytoplasm</keyword>
<dbReference type="UniPathway" id="UPA00219"/>
<keyword evidence="9" id="KW-0274">FAD</keyword>
<dbReference type="Gene3D" id="3.30.465.10">
    <property type="match status" value="1"/>
</dbReference>
<evidence type="ECO:0000256" key="15">
    <source>
        <dbReference type="ARBA" id="ARBA00023316"/>
    </source>
</evidence>
<dbReference type="AlphaFoldDB" id="A0A5J4S2H3"/>
<dbReference type="GO" id="GO:0071555">
    <property type="term" value="P:cell wall organization"/>
    <property type="evidence" value="ECO:0007669"/>
    <property type="project" value="UniProtKB-KW"/>
</dbReference>